<dbReference type="STRING" id="683124.SAMN05444337_0273"/>
<dbReference type="EMBL" id="FQZH01000001">
    <property type="protein sequence ID" value="SHI55712.1"/>
    <property type="molecule type" value="Genomic_DNA"/>
</dbReference>
<keyword evidence="2" id="KW-1185">Reference proteome</keyword>
<evidence type="ECO:0000313" key="2">
    <source>
        <dbReference type="Proteomes" id="UP000184232"/>
    </source>
</evidence>
<name>A0A1M6C436_9FLAO</name>
<evidence type="ECO:0000313" key="1">
    <source>
        <dbReference type="EMBL" id="SHI55712.1"/>
    </source>
</evidence>
<accession>A0A1M6C436</accession>
<organism evidence="1 2">
    <name type="scientific">Flavobacterium haoranii</name>
    <dbReference type="NCBI Taxonomy" id="683124"/>
    <lineage>
        <taxon>Bacteria</taxon>
        <taxon>Pseudomonadati</taxon>
        <taxon>Bacteroidota</taxon>
        <taxon>Flavobacteriia</taxon>
        <taxon>Flavobacteriales</taxon>
        <taxon>Flavobacteriaceae</taxon>
        <taxon>Flavobacterium</taxon>
    </lineage>
</organism>
<reference evidence="1 2" key="1">
    <citation type="submission" date="2016-11" db="EMBL/GenBank/DDBJ databases">
        <authorList>
            <person name="Jaros S."/>
            <person name="Januszkiewicz K."/>
            <person name="Wedrychowicz H."/>
        </authorList>
    </citation>
    <scope>NUCLEOTIDE SEQUENCE [LARGE SCALE GENOMIC DNA]</scope>
    <source>
        <strain evidence="1 2">DSM 22807</strain>
    </source>
</reference>
<protein>
    <submittedName>
        <fullName evidence="1">Uncharacterized protein</fullName>
    </submittedName>
</protein>
<sequence length="32" mass="3676">MYRKHKKIRKHTSLDLLAGTGGVVIIDRNINQ</sequence>
<dbReference type="AlphaFoldDB" id="A0A1M6C436"/>
<proteinExistence type="predicted"/>
<gene>
    <name evidence="1" type="ORF">SAMN05444337_0273</name>
</gene>
<dbReference type="Proteomes" id="UP000184232">
    <property type="component" value="Unassembled WGS sequence"/>
</dbReference>